<sequence>MINRLIAITLLLALVSTNLSRFFIYAEFKANQKYIAAALCENRDKPQMHCNGKCYLMKKLKEAEEKEKKQEEANQKKGGQDAFILSSPLVVSFYEFTPKKKKPAFISFQLPKISSEILHPPPAKVFS</sequence>
<organism evidence="1 2">
    <name type="scientific">Pedobacter hartonius</name>
    <dbReference type="NCBI Taxonomy" id="425514"/>
    <lineage>
        <taxon>Bacteria</taxon>
        <taxon>Pseudomonadati</taxon>
        <taxon>Bacteroidota</taxon>
        <taxon>Sphingobacteriia</taxon>
        <taxon>Sphingobacteriales</taxon>
        <taxon>Sphingobacteriaceae</taxon>
        <taxon>Pedobacter</taxon>
    </lineage>
</organism>
<dbReference type="STRING" id="425514.SAMN05443550_11829"/>
<dbReference type="EMBL" id="FNRA01000018">
    <property type="protein sequence ID" value="SEB21014.1"/>
    <property type="molecule type" value="Genomic_DNA"/>
</dbReference>
<name>A0A1H4HGS6_9SPHI</name>
<protein>
    <submittedName>
        <fullName evidence="1">Uncharacterized protein</fullName>
    </submittedName>
</protein>
<dbReference type="AlphaFoldDB" id="A0A1H4HGS6"/>
<keyword evidence="2" id="KW-1185">Reference proteome</keyword>
<proteinExistence type="predicted"/>
<dbReference type="Proteomes" id="UP000198850">
    <property type="component" value="Unassembled WGS sequence"/>
</dbReference>
<gene>
    <name evidence="1" type="ORF">SAMN05443550_11829</name>
</gene>
<dbReference type="RefSeq" id="WP_090560000.1">
    <property type="nucleotide sequence ID" value="NZ_FNRA01000018.1"/>
</dbReference>
<evidence type="ECO:0000313" key="1">
    <source>
        <dbReference type="EMBL" id="SEB21014.1"/>
    </source>
</evidence>
<evidence type="ECO:0000313" key="2">
    <source>
        <dbReference type="Proteomes" id="UP000198850"/>
    </source>
</evidence>
<accession>A0A1H4HGS6</accession>
<dbReference type="OrthoDB" id="980645at2"/>
<reference evidence="1 2" key="1">
    <citation type="submission" date="2016-10" db="EMBL/GenBank/DDBJ databases">
        <authorList>
            <person name="de Groot N.N."/>
        </authorList>
    </citation>
    <scope>NUCLEOTIDE SEQUENCE [LARGE SCALE GENOMIC DNA]</scope>
    <source>
        <strain evidence="1 2">DSM 19033</strain>
    </source>
</reference>